<proteinExistence type="predicted"/>
<organism evidence="1 2">
    <name type="scientific">Pichia angusta</name>
    <name type="common">Yeast</name>
    <name type="synonym">Hansenula polymorpha</name>
    <dbReference type="NCBI Taxonomy" id="870730"/>
    <lineage>
        <taxon>Eukaryota</taxon>
        <taxon>Fungi</taxon>
        <taxon>Dikarya</taxon>
        <taxon>Ascomycota</taxon>
        <taxon>Saccharomycotina</taxon>
        <taxon>Pichiomycetes</taxon>
        <taxon>Pichiales</taxon>
        <taxon>Pichiaceae</taxon>
        <taxon>Ogataea</taxon>
    </lineage>
</organism>
<comment type="caution">
    <text evidence="1">The sequence shown here is derived from an EMBL/GenBank/DDBJ whole genome shotgun (WGS) entry which is preliminary data.</text>
</comment>
<dbReference type="AlphaFoldDB" id="A0AAN6DLF3"/>
<evidence type="ECO:0000313" key="2">
    <source>
        <dbReference type="Proteomes" id="UP001196530"/>
    </source>
</evidence>
<protein>
    <submittedName>
        <fullName evidence="1">Uncharacterized protein</fullName>
    </submittedName>
</protein>
<dbReference type="Proteomes" id="UP001196530">
    <property type="component" value="Unassembled WGS sequence"/>
</dbReference>
<name>A0AAN6DLF3_PICAN</name>
<gene>
    <name evidence="1" type="ORF">KL928_000681</name>
</gene>
<evidence type="ECO:0000313" key="1">
    <source>
        <dbReference type="EMBL" id="KAG7822206.1"/>
    </source>
</evidence>
<dbReference type="GeneID" id="66124732"/>
<dbReference type="RefSeq" id="XP_043062576.1">
    <property type="nucleotide sequence ID" value="XM_043206403.1"/>
</dbReference>
<sequence>MNFAAGSAPYPSSLAATHSTAPSLQAWQVHALEDGLLLLGDGLDVREERAERALAPQDVARGVFVPVDAFVCGRYFRRVRVAFLGDNRRVVLRLVQTGVQNVSQQPAAGIGQFLAQRVEGLCFGDVLPFLRQNATTVKPLLIERLQGNPGVVLVAEQCALQRGWPGERWQQRRVHVETRVLERFEEGGRYQQPKGHSHADVELAPQPVEVCAFVGAHKRQTCLAGVSHDERFPVLSEPAAAQFGRPCNHGDSVGVLRKQVRQTPDRKLV</sequence>
<accession>A0AAN6DLF3</accession>
<reference evidence="1" key="1">
    <citation type="journal article" date="2021" name="G3 (Bethesda)">
        <title>Genomic diversity, chromosomal rearrangements, and interspecies hybridization in the ogataea polymorpha species complex.</title>
        <authorList>
            <person name="Hanson S.J."/>
            <person name="Cinneide E.O."/>
            <person name="Salzberg L.I."/>
            <person name="Wolfe K.H."/>
            <person name="McGowan J."/>
            <person name="Fitzpatrick D.A."/>
            <person name="Matlin K."/>
        </authorList>
    </citation>
    <scope>NUCLEOTIDE SEQUENCE</scope>
    <source>
        <strain evidence="1">61-244</strain>
    </source>
</reference>
<dbReference type="EMBL" id="JAHLUX010000001">
    <property type="protein sequence ID" value="KAG7822206.1"/>
    <property type="molecule type" value="Genomic_DNA"/>
</dbReference>